<dbReference type="PANTHER" id="PTHR38101:SF1">
    <property type="entry name" value="UPF0307 PROTEIN YJGA"/>
    <property type="match status" value="1"/>
</dbReference>
<dbReference type="Gene3D" id="1.10.60.30">
    <property type="entry name" value="PSPTO4464-like domains"/>
    <property type="match status" value="2"/>
</dbReference>
<comment type="similarity">
    <text evidence="5">Belongs to the DarP family.</text>
</comment>
<evidence type="ECO:0000313" key="6">
    <source>
        <dbReference type="EMBL" id="EFM04252.1"/>
    </source>
</evidence>
<evidence type="ECO:0000256" key="1">
    <source>
        <dbReference type="ARBA" id="ARBA00022490"/>
    </source>
</evidence>
<dbReference type="EMBL" id="AEEF01000065">
    <property type="protein sequence ID" value="EFM04252.1"/>
    <property type="molecule type" value="Genomic_DNA"/>
</dbReference>
<protein>
    <recommendedName>
        <fullName evidence="5">Dual-action ribosomal maturation protein DarP</fullName>
    </recommendedName>
    <alternativeName>
        <fullName evidence="5">Large ribosomal subunit assembly factor DarP</fullName>
    </alternativeName>
</protein>
<keyword evidence="2 5" id="KW-0690">Ribosome biogenesis</keyword>
<proteinExistence type="inferred from homology"/>
<dbReference type="GO" id="GO:0043022">
    <property type="term" value="F:ribosome binding"/>
    <property type="evidence" value="ECO:0007669"/>
    <property type="project" value="UniProtKB-UniRule"/>
</dbReference>
<gene>
    <name evidence="5" type="primary">darP</name>
    <name evidence="6" type="ORF">HMPREF0602_1260</name>
</gene>
<evidence type="ECO:0000256" key="3">
    <source>
        <dbReference type="ARBA" id="ARBA00022730"/>
    </source>
</evidence>
<name>E0N9T0_NEIM3</name>
<dbReference type="CDD" id="cd16331">
    <property type="entry name" value="YjgA-like"/>
    <property type="match status" value="1"/>
</dbReference>
<dbReference type="GO" id="GO:0019843">
    <property type="term" value="F:rRNA binding"/>
    <property type="evidence" value="ECO:0007669"/>
    <property type="project" value="UniProtKB-UniRule"/>
</dbReference>
<keyword evidence="3 5" id="KW-0699">rRNA-binding</keyword>
<dbReference type="Pfam" id="PF04751">
    <property type="entry name" value="DarP"/>
    <property type="match status" value="1"/>
</dbReference>
<keyword evidence="4 5" id="KW-0694">RNA-binding</keyword>
<dbReference type="PIRSF" id="PIRSF016183">
    <property type="entry name" value="UCP016183"/>
    <property type="match status" value="1"/>
</dbReference>
<comment type="function">
    <text evidence="5">Member of a network of 50S ribosomal subunit biogenesis factors which assembles along the 30S-50S interface, preventing incorrect 23S rRNA structures from forming. Promotes peptidyl transferase center (PTC) maturation.</text>
</comment>
<dbReference type="AlphaFoldDB" id="E0N9T0"/>
<accession>E0N9T0</accession>
<dbReference type="HAMAP" id="MF_00765">
    <property type="entry name" value="DarP"/>
    <property type="match status" value="1"/>
</dbReference>
<dbReference type="SUPFAM" id="SSF158710">
    <property type="entry name" value="PSPTO4464-like"/>
    <property type="match status" value="1"/>
</dbReference>
<comment type="caution">
    <text evidence="6">The sequence shown here is derived from an EMBL/GenBank/DDBJ whole genome shotgun (WGS) entry which is preliminary data.</text>
</comment>
<dbReference type="InterPro" id="IPR006839">
    <property type="entry name" value="DarP"/>
</dbReference>
<keyword evidence="1 5" id="KW-0963">Cytoplasm</keyword>
<dbReference type="GO" id="GO:0005737">
    <property type="term" value="C:cytoplasm"/>
    <property type="evidence" value="ECO:0007669"/>
    <property type="project" value="UniProtKB-SubCell"/>
</dbReference>
<dbReference type="PANTHER" id="PTHR38101">
    <property type="entry name" value="UPF0307 PROTEIN YJGA"/>
    <property type="match status" value="1"/>
</dbReference>
<dbReference type="HOGENOM" id="CLU_106757_1_0_4"/>
<sequence length="198" mass="22320">MQGVRCKMPSERGGILLKCAIGKNSRTKMFEQEDEWISKTQMKKQMNGLQDLGMELTKLSNDTLKKIGLDEDLYEAVVTYKKITSNGALKRQAQFIGRLMRDTDPAPIEAFLAKLRGDDAAHNAFLQRVEQARVRLLADDGALTQFMSDFPHADAGKLRTLIRNTKKEQEQNKPPKNFRALFQELKTVMESQGGTGEA</sequence>
<dbReference type="InterPro" id="IPR023153">
    <property type="entry name" value="DarP_sf"/>
</dbReference>
<dbReference type="GO" id="GO:1902626">
    <property type="term" value="P:assembly of large subunit precursor of preribosome"/>
    <property type="evidence" value="ECO:0007669"/>
    <property type="project" value="UniProtKB-UniRule"/>
</dbReference>
<comment type="subcellular location">
    <subcellularLocation>
        <location evidence="5">Cytoplasm</location>
    </subcellularLocation>
    <text evidence="5">Associates with late stage pre-50S ribosomal subunits.</text>
</comment>
<evidence type="ECO:0000256" key="5">
    <source>
        <dbReference type="HAMAP-Rule" id="MF_00765"/>
    </source>
</evidence>
<dbReference type="NCBIfam" id="NF003593">
    <property type="entry name" value="PRK05255.1-1"/>
    <property type="match status" value="1"/>
</dbReference>
<organism evidence="6 7">
    <name type="scientific">Neisseria meningitidis serogroup B (strain ATCC 13091 / M2091)</name>
    <dbReference type="NCBI Taxonomy" id="862513"/>
    <lineage>
        <taxon>Bacteria</taxon>
        <taxon>Pseudomonadati</taxon>
        <taxon>Pseudomonadota</taxon>
        <taxon>Betaproteobacteria</taxon>
        <taxon>Neisseriales</taxon>
        <taxon>Neisseriaceae</taxon>
        <taxon>Neisseria</taxon>
    </lineage>
</organism>
<dbReference type="Proteomes" id="UP000005526">
    <property type="component" value="Unassembled WGS sequence"/>
</dbReference>
<evidence type="ECO:0000256" key="2">
    <source>
        <dbReference type="ARBA" id="ARBA00022517"/>
    </source>
</evidence>
<reference evidence="6 7" key="1">
    <citation type="submission" date="2010-07" db="EMBL/GenBank/DDBJ databases">
        <authorList>
            <person name="Muzny D."/>
            <person name="Qin X."/>
            <person name="Deng J."/>
            <person name="Jiang H."/>
            <person name="Liu Y."/>
            <person name="Qu J."/>
            <person name="Song X.-Z."/>
            <person name="Zhang L."/>
            <person name="Thornton R."/>
            <person name="Coyle M."/>
            <person name="Francisco L."/>
            <person name="Jackson L."/>
            <person name="Javaid M."/>
            <person name="Korchina V."/>
            <person name="Kovar C."/>
            <person name="Mata R."/>
            <person name="Mathew T."/>
            <person name="Ngo R."/>
            <person name="Nguyen L."/>
            <person name="Nguyen N."/>
            <person name="Okwuonu G."/>
            <person name="Ongeri F."/>
            <person name="Pham C."/>
            <person name="Simmons D."/>
            <person name="Wilczek-Boney K."/>
            <person name="Hale W."/>
            <person name="Jakkamsetti A."/>
            <person name="Pham P."/>
            <person name="Ruth R."/>
            <person name="San Lucas F."/>
            <person name="Warren J."/>
            <person name="Zhang J."/>
            <person name="Zhao Z."/>
            <person name="Zhou C."/>
            <person name="Zhu D."/>
            <person name="Lee S."/>
            <person name="Bess C."/>
            <person name="Blankenburg K."/>
            <person name="Forbes L."/>
            <person name="Fu Q."/>
            <person name="Gubbala S."/>
            <person name="Hirani K."/>
            <person name="Jayaseelan J.C."/>
            <person name="Lara F."/>
            <person name="Munidasa M."/>
            <person name="Palculict T."/>
            <person name="Patil S."/>
            <person name="Pu L.-L."/>
            <person name="Saada N."/>
            <person name="Tang L."/>
            <person name="Weissenberger G."/>
            <person name="Zhu Y."/>
            <person name="Hemphill L."/>
            <person name="Shang Y."/>
            <person name="Youmans B."/>
            <person name="Ayvaz T."/>
            <person name="Ross M."/>
            <person name="Santibanez J."/>
            <person name="Aqrawi P."/>
            <person name="Gross S."/>
            <person name="Joshi V."/>
            <person name="Fowler G."/>
            <person name="Nazareth L."/>
            <person name="Reid J."/>
            <person name="Worley K."/>
            <person name="Petrosino J."/>
            <person name="Highlander S."/>
            <person name="Gibbs R."/>
        </authorList>
    </citation>
    <scope>NUCLEOTIDE SEQUENCE [LARGE SCALE GENOMIC DNA]</scope>
    <source>
        <strain evidence="6 7">ATCC 13091</strain>
    </source>
</reference>
<evidence type="ECO:0000313" key="7">
    <source>
        <dbReference type="Proteomes" id="UP000005526"/>
    </source>
</evidence>
<evidence type="ECO:0000256" key="4">
    <source>
        <dbReference type="ARBA" id="ARBA00022884"/>
    </source>
</evidence>